<sequence>MQRNVCWCHAKRGVPSRSHDSADTLVKVLYKTCPDAKQDVAGGFQRAQPPVLLISVREVRRCLFQTFWLQARALDRAHPGLAYSVPELEIRRADLPNFSDIPADRLWGGFWHSTASQPQIH</sequence>
<organism evidence="1 2">
    <name type="scientific">Aspergillus oryzae</name>
    <name type="common">Yellow koji mold</name>
    <dbReference type="NCBI Taxonomy" id="5062"/>
    <lineage>
        <taxon>Eukaryota</taxon>
        <taxon>Fungi</taxon>
        <taxon>Dikarya</taxon>
        <taxon>Ascomycota</taxon>
        <taxon>Pezizomycotina</taxon>
        <taxon>Eurotiomycetes</taxon>
        <taxon>Eurotiomycetidae</taxon>
        <taxon>Eurotiales</taxon>
        <taxon>Aspergillaceae</taxon>
        <taxon>Aspergillus</taxon>
        <taxon>Aspergillus subgen. Circumdati</taxon>
    </lineage>
</organism>
<dbReference type="EMBL" id="BSYA01000189">
    <property type="protein sequence ID" value="GMG36080.1"/>
    <property type="molecule type" value="Genomic_DNA"/>
</dbReference>
<accession>A0AAN4YYC1</accession>
<dbReference type="Proteomes" id="UP001165205">
    <property type="component" value="Unassembled WGS sequence"/>
</dbReference>
<comment type="caution">
    <text evidence="1">The sequence shown here is derived from an EMBL/GenBank/DDBJ whole genome shotgun (WGS) entry which is preliminary data.</text>
</comment>
<evidence type="ECO:0000313" key="2">
    <source>
        <dbReference type="Proteomes" id="UP001165205"/>
    </source>
</evidence>
<protein>
    <submittedName>
        <fullName evidence="1">Unnamed protein product</fullName>
    </submittedName>
</protein>
<reference evidence="1" key="1">
    <citation type="submission" date="2023-04" db="EMBL/GenBank/DDBJ databases">
        <title>Aspergillus oryzae NBRC 4228.</title>
        <authorList>
            <person name="Ichikawa N."/>
            <person name="Sato H."/>
            <person name="Tonouchi N."/>
        </authorList>
    </citation>
    <scope>NUCLEOTIDE SEQUENCE</scope>
    <source>
        <strain evidence="1">NBRC 4228</strain>
    </source>
</reference>
<proteinExistence type="predicted"/>
<gene>
    <name evidence="1" type="ORF">Aory04_001118400</name>
</gene>
<dbReference type="AlphaFoldDB" id="A0AAN4YYC1"/>
<evidence type="ECO:0000313" key="1">
    <source>
        <dbReference type="EMBL" id="GMG36080.1"/>
    </source>
</evidence>
<name>A0AAN4YYC1_ASPOZ</name>